<name>A0AAV0RU60_9ROSI</name>
<sequence length="206" mass="23313">MSHAIDVSAGPLLDAGRFRSAVPPSLSHPTRNSGQISFSSNIALQSPRSSRSVRPVQTAAAAAAAGSSLCVSTESFYDLLGIPVSGTLPEIKQAYRQLARKYHPDVSPPEKAEEYTRRFLEVQEAYETLSDPESRAQYDRELASGFHLAFSARKQFHKGMDPQGEWKQRWETQMDELQSMRQRKQRYSYSWGDRMRSQRSCQFSFN</sequence>
<dbReference type="Gene3D" id="1.10.287.110">
    <property type="entry name" value="DnaJ domain"/>
    <property type="match status" value="1"/>
</dbReference>
<evidence type="ECO:0000313" key="3">
    <source>
        <dbReference type="EMBL" id="CAI0561158.1"/>
    </source>
</evidence>
<dbReference type="SUPFAM" id="SSF46565">
    <property type="entry name" value="Chaperone J-domain"/>
    <property type="match status" value="1"/>
</dbReference>
<dbReference type="CDD" id="cd06257">
    <property type="entry name" value="DnaJ"/>
    <property type="match status" value="1"/>
</dbReference>
<dbReference type="PANTHER" id="PTHR45090">
    <property type="entry name" value="CHAPERONE PROTEIN DNAJ 20 CHLOROPLASTIC"/>
    <property type="match status" value="1"/>
</dbReference>
<protein>
    <recommendedName>
        <fullName evidence="2">J domain-containing protein</fullName>
    </recommendedName>
</protein>
<evidence type="ECO:0000313" key="4">
    <source>
        <dbReference type="Proteomes" id="UP001154282"/>
    </source>
</evidence>
<feature type="compositionally biased region" description="Polar residues" evidence="1">
    <location>
        <begin position="27"/>
        <end position="38"/>
    </location>
</feature>
<organism evidence="3 4">
    <name type="scientific">Linum tenue</name>
    <dbReference type="NCBI Taxonomy" id="586396"/>
    <lineage>
        <taxon>Eukaryota</taxon>
        <taxon>Viridiplantae</taxon>
        <taxon>Streptophyta</taxon>
        <taxon>Embryophyta</taxon>
        <taxon>Tracheophyta</taxon>
        <taxon>Spermatophyta</taxon>
        <taxon>Magnoliopsida</taxon>
        <taxon>eudicotyledons</taxon>
        <taxon>Gunneridae</taxon>
        <taxon>Pentapetalae</taxon>
        <taxon>rosids</taxon>
        <taxon>fabids</taxon>
        <taxon>Malpighiales</taxon>
        <taxon>Linaceae</taxon>
        <taxon>Linum</taxon>
    </lineage>
</organism>
<dbReference type="Pfam" id="PF00226">
    <property type="entry name" value="DnaJ"/>
    <property type="match status" value="1"/>
</dbReference>
<dbReference type="Proteomes" id="UP001154282">
    <property type="component" value="Unassembled WGS sequence"/>
</dbReference>
<dbReference type="EMBL" id="CAMGYJ010000011">
    <property type="protein sequence ID" value="CAI0561158.1"/>
    <property type="molecule type" value="Genomic_DNA"/>
</dbReference>
<dbReference type="AlphaFoldDB" id="A0AAV0RU60"/>
<accession>A0AAV0RU60</accession>
<feature type="domain" description="J" evidence="2">
    <location>
        <begin position="75"/>
        <end position="142"/>
    </location>
</feature>
<dbReference type="PROSITE" id="PS50076">
    <property type="entry name" value="DNAJ_2"/>
    <property type="match status" value="1"/>
</dbReference>
<dbReference type="InterPro" id="IPR053232">
    <property type="entry name" value="DnaJ_C/III_chloroplastic"/>
</dbReference>
<gene>
    <name evidence="3" type="ORF">LITE_LOCUS49966</name>
</gene>
<dbReference type="InterPro" id="IPR036869">
    <property type="entry name" value="J_dom_sf"/>
</dbReference>
<proteinExistence type="predicted"/>
<evidence type="ECO:0000259" key="2">
    <source>
        <dbReference type="PROSITE" id="PS50076"/>
    </source>
</evidence>
<dbReference type="PANTHER" id="PTHR45090:SF10">
    <property type="entry name" value="J DOMAIN-CONTAINING PROTEIN"/>
    <property type="match status" value="1"/>
</dbReference>
<feature type="region of interest" description="Disordered" evidence="1">
    <location>
        <begin position="17"/>
        <end position="38"/>
    </location>
</feature>
<evidence type="ECO:0000256" key="1">
    <source>
        <dbReference type="SAM" id="MobiDB-lite"/>
    </source>
</evidence>
<reference evidence="3" key="1">
    <citation type="submission" date="2022-08" db="EMBL/GenBank/DDBJ databases">
        <authorList>
            <person name="Gutierrez-Valencia J."/>
        </authorList>
    </citation>
    <scope>NUCLEOTIDE SEQUENCE</scope>
</reference>
<dbReference type="SMART" id="SM00271">
    <property type="entry name" value="DnaJ"/>
    <property type="match status" value="1"/>
</dbReference>
<dbReference type="InterPro" id="IPR001623">
    <property type="entry name" value="DnaJ_domain"/>
</dbReference>
<keyword evidence="4" id="KW-1185">Reference proteome</keyword>
<dbReference type="GO" id="GO:0009507">
    <property type="term" value="C:chloroplast"/>
    <property type="evidence" value="ECO:0007669"/>
    <property type="project" value="TreeGrafter"/>
</dbReference>
<comment type="caution">
    <text evidence="3">The sequence shown here is derived from an EMBL/GenBank/DDBJ whole genome shotgun (WGS) entry which is preliminary data.</text>
</comment>
<dbReference type="PRINTS" id="PR00625">
    <property type="entry name" value="JDOMAIN"/>
</dbReference>